<evidence type="ECO:0000256" key="4">
    <source>
        <dbReference type="ARBA" id="ARBA00022723"/>
    </source>
</evidence>
<evidence type="ECO:0000256" key="2">
    <source>
        <dbReference type="ARBA" id="ARBA00010617"/>
    </source>
</evidence>
<dbReference type="PANTHER" id="PTHR24305:SF166">
    <property type="entry name" value="CYTOCHROME P450 12A4, MITOCHONDRIAL-RELATED"/>
    <property type="match status" value="1"/>
</dbReference>
<dbReference type="InterPro" id="IPR036396">
    <property type="entry name" value="Cyt_P450_sf"/>
</dbReference>
<comment type="similarity">
    <text evidence="2">Belongs to the cytochrome P450 family.</text>
</comment>
<dbReference type="EMBL" id="CABFNS010000893">
    <property type="protein sequence ID" value="VUC34757.1"/>
    <property type="molecule type" value="Genomic_DNA"/>
</dbReference>
<dbReference type="PRINTS" id="PR00465">
    <property type="entry name" value="EP450IV"/>
</dbReference>
<dbReference type="CDD" id="cd11059">
    <property type="entry name" value="CYP_fungal"/>
    <property type="match status" value="1"/>
</dbReference>
<keyword evidence="7" id="KW-0472">Membrane</keyword>
<dbReference type="InterPro" id="IPR050121">
    <property type="entry name" value="Cytochrome_P450_monoxygenase"/>
</dbReference>
<evidence type="ECO:0000256" key="5">
    <source>
        <dbReference type="ARBA" id="ARBA00023004"/>
    </source>
</evidence>
<keyword evidence="5" id="KW-0408">Iron</keyword>
<proteinExistence type="inferred from homology"/>
<evidence type="ECO:0000256" key="1">
    <source>
        <dbReference type="ARBA" id="ARBA00001971"/>
    </source>
</evidence>
<organism evidence="8 9">
    <name type="scientific">Bionectria ochroleuca</name>
    <name type="common">Gliocladium roseum</name>
    <dbReference type="NCBI Taxonomy" id="29856"/>
    <lineage>
        <taxon>Eukaryota</taxon>
        <taxon>Fungi</taxon>
        <taxon>Dikarya</taxon>
        <taxon>Ascomycota</taxon>
        <taxon>Pezizomycotina</taxon>
        <taxon>Sordariomycetes</taxon>
        <taxon>Hypocreomycetidae</taxon>
        <taxon>Hypocreales</taxon>
        <taxon>Bionectriaceae</taxon>
        <taxon>Clonostachys</taxon>
    </lineage>
</organism>
<comment type="caution">
    <text evidence="8">The sequence shown here is derived from an EMBL/GenBank/DDBJ whole genome shotgun (WGS) entry which is preliminary data.</text>
</comment>
<protein>
    <recommendedName>
        <fullName evidence="10">Cytochrome P450</fullName>
    </recommendedName>
</protein>
<feature type="transmembrane region" description="Helical" evidence="7">
    <location>
        <begin position="474"/>
        <end position="493"/>
    </location>
</feature>
<evidence type="ECO:0000256" key="3">
    <source>
        <dbReference type="ARBA" id="ARBA00022617"/>
    </source>
</evidence>
<keyword evidence="7" id="KW-1133">Transmembrane helix</keyword>
<dbReference type="PRINTS" id="PR00385">
    <property type="entry name" value="P450"/>
</dbReference>
<evidence type="ECO:0000256" key="6">
    <source>
        <dbReference type="ARBA" id="ARBA00023033"/>
    </source>
</evidence>
<keyword evidence="4" id="KW-0479">Metal-binding</keyword>
<evidence type="ECO:0000313" key="9">
    <source>
        <dbReference type="Proteomes" id="UP000766486"/>
    </source>
</evidence>
<sequence length="543" mass="60844">MAVLSASASLLHAGILGTKLQVPHLAALLVLLLALHRYILQPAFLSPLSKVPAVHWSCHLCPAWLWWARLYGWENRKTYEAHQTHGPVVRIAPNQLSVNSYDDGLKKIYLGNYPKSSFYPIGFSNYGQSNMFTMAPAQHGSRKKLFSNTMSKSAILASQSAREISKVLLFERLLPMLHESSKRDEPLEIPGLTYSYSMDSFANWQFGLSNGCNLLQNVNERNSFLNGFFGSEAYTVVSTKFPWAVYWLAKIGIRVIPKAIEDGVKDIEDWNMKQCDRAAQSIQQDPHPKTVDQPTVFAQALKTMGAAKAGSPAGPRSGNDYPNRLDIASEMSDFNFAAHETSGNTLIYVLYELSRRPLLQKDLYDSLHGVSSSLKFPESLDDPLPLYRDVDTIPLLDAIILETLRLYPSVQGAQPRVTPKDTTMGPFQVPQGVLVQSYAYHAHRNQDAFPDPEKWDPERWLRASPEQLVNMRKWFWAFGSGASMCIGSNFALLSMKMVTAAIFSNFTTTIYEHGDMELADAYLAGPRGGKLLLKFHLRDKEVC</sequence>
<evidence type="ECO:0000313" key="8">
    <source>
        <dbReference type="EMBL" id="VUC34757.1"/>
    </source>
</evidence>
<keyword evidence="3" id="KW-0349">Heme</keyword>
<name>A0ABY6UTR0_BIOOC</name>
<evidence type="ECO:0008006" key="10">
    <source>
        <dbReference type="Google" id="ProtNLM"/>
    </source>
</evidence>
<dbReference type="InterPro" id="IPR001128">
    <property type="entry name" value="Cyt_P450"/>
</dbReference>
<dbReference type="InterPro" id="IPR002403">
    <property type="entry name" value="Cyt_P450_E_grp-IV"/>
</dbReference>
<dbReference type="SUPFAM" id="SSF48264">
    <property type="entry name" value="Cytochrome P450"/>
    <property type="match status" value="1"/>
</dbReference>
<gene>
    <name evidence="8" type="ORF">CLO192961_LOCUS391437</name>
</gene>
<reference evidence="8 9" key="1">
    <citation type="submission" date="2019-06" db="EMBL/GenBank/DDBJ databases">
        <authorList>
            <person name="Broberg M."/>
        </authorList>
    </citation>
    <scope>NUCLEOTIDE SEQUENCE [LARGE SCALE GENOMIC DNA]</scope>
</reference>
<dbReference type="Gene3D" id="1.10.630.10">
    <property type="entry name" value="Cytochrome P450"/>
    <property type="match status" value="1"/>
</dbReference>
<dbReference type="PANTHER" id="PTHR24305">
    <property type="entry name" value="CYTOCHROME P450"/>
    <property type="match status" value="1"/>
</dbReference>
<comment type="cofactor">
    <cofactor evidence="1">
        <name>heme</name>
        <dbReference type="ChEBI" id="CHEBI:30413"/>
    </cofactor>
</comment>
<accession>A0ABY6UTR0</accession>
<keyword evidence="6" id="KW-0560">Oxidoreductase</keyword>
<dbReference type="Pfam" id="PF00067">
    <property type="entry name" value="p450"/>
    <property type="match status" value="1"/>
</dbReference>
<evidence type="ECO:0000256" key="7">
    <source>
        <dbReference type="SAM" id="Phobius"/>
    </source>
</evidence>
<dbReference type="Proteomes" id="UP000766486">
    <property type="component" value="Unassembled WGS sequence"/>
</dbReference>
<keyword evidence="6" id="KW-0503">Monooxygenase</keyword>
<keyword evidence="9" id="KW-1185">Reference proteome</keyword>
<keyword evidence="7" id="KW-0812">Transmembrane</keyword>